<feature type="domain" description="Fatty acid hydroxylase" evidence="8">
    <location>
        <begin position="80"/>
        <end position="213"/>
    </location>
</feature>
<dbReference type="Proteomes" id="UP001231109">
    <property type="component" value="Unassembled WGS sequence"/>
</dbReference>
<dbReference type="InterPro" id="IPR051689">
    <property type="entry name" value="Sterol_desaturase/TMEM195"/>
</dbReference>
<feature type="transmembrane region" description="Helical" evidence="7">
    <location>
        <begin position="6"/>
        <end position="21"/>
    </location>
</feature>
<dbReference type="EMBL" id="JAPJDZ010000115">
    <property type="protein sequence ID" value="MDP5138229.1"/>
    <property type="molecule type" value="Genomic_DNA"/>
</dbReference>
<protein>
    <submittedName>
        <fullName evidence="9">Sterol desaturase family protein</fullName>
    </submittedName>
</protein>
<accession>A0ABT9I4D2</accession>
<feature type="transmembrane region" description="Helical" evidence="7">
    <location>
        <begin position="78"/>
        <end position="94"/>
    </location>
</feature>
<evidence type="ECO:0000256" key="5">
    <source>
        <dbReference type="ARBA" id="ARBA00023098"/>
    </source>
</evidence>
<feature type="transmembrane region" description="Helical" evidence="7">
    <location>
        <begin position="122"/>
        <end position="141"/>
    </location>
</feature>
<dbReference type="PANTHER" id="PTHR21624:SF1">
    <property type="entry name" value="ALKYLGLYCEROL MONOOXYGENASE"/>
    <property type="match status" value="1"/>
</dbReference>
<comment type="caution">
    <text evidence="9">The sequence shown here is derived from an EMBL/GenBank/DDBJ whole genome shotgun (WGS) entry which is preliminary data.</text>
</comment>
<comment type="subcellular location">
    <subcellularLocation>
        <location evidence="1">Endomembrane system</location>
        <topology evidence="1">Multi-pass membrane protein</topology>
    </subcellularLocation>
</comment>
<evidence type="ECO:0000256" key="3">
    <source>
        <dbReference type="ARBA" id="ARBA00022989"/>
    </source>
</evidence>
<reference evidence="9 10" key="1">
    <citation type="submission" date="2022-11" db="EMBL/GenBank/DDBJ databases">
        <title>Viruses from the air-sea interface of a natural surface slick.</title>
        <authorList>
            <person name="Rahlff J."/>
            <person name="Holmfeldt K."/>
        </authorList>
    </citation>
    <scope>NUCLEOTIDE SEQUENCE [LARGE SCALE GENOMIC DNA]</scope>
    <source>
        <strain evidence="9 10">SMS4</strain>
    </source>
</reference>
<name>A0ABT9I4D2_9GAMM</name>
<evidence type="ECO:0000256" key="4">
    <source>
        <dbReference type="ARBA" id="ARBA00023002"/>
    </source>
</evidence>
<evidence type="ECO:0000256" key="7">
    <source>
        <dbReference type="SAM" id="Phobius"/>
    </source>
</evidence>
<dbReference type="InterPro" id="IPR006694">
    <property type="entry name" value="Fatty_acid_hydroxylase"/>
</dbReference>
<evidence type="ECO:0000256" key="1">
    <source>
        <dbReference type="ARBA" id="ARBA00004127"/>
    </source>
</evidence>
<gene>
    <name evidence="9" type="ORF">ORJ04_19970</name>
</gene>
<feature type="transmembrane region" description="Helical" evidence="7">
    <location>
        <begin position="326"/>
        <end position="347"/>
    </location>
</feature>
<keyword evidence="4" id="KW-0560">Oxidoreductase</keyword>
<evidence type="ECO:0000313" key="9">
    <source>
        <dbReference type="EMBL" id="MDP5138229.1"/>
    </source>
</evidence>
<evidence type="ECO:0000259" key="8">
    <source>
        <dbReference type="Pfam" id="PF04116"/>
    </source>
</evidence>
<keyword evidence="5" id="KW-0443">Lipid metabolism</keyword>
<sequence length="410" mass="48050">MSLIIYAIPVFFALIFLELWFDHKRRNVTYSFNDAINSLNLGVMSQVTGIAYKTVQFSFYLLVFQYLAPLSLGVDSPWMWLFAFVAYDFCYYWYHRMSHEINVLWASHLVHHQSEEYNLTTALRQTSGSFFAFVFYLPLALIGIEPYVLLTVASLNLIYQFWVHTRHIDRMPRWYEALFVTPSNHRVHHAQNPIYINKNHGGVFIIWDRLFGTFQAELREEPVIFGVTKPLASWNPLWANIEMYWSLTRDAWCTRRWQDKLGIWFRPTGWRPVDARQRFPSKAKDPYQQVKFDTPLTGRQKAYAFFQHLTLVAIALYFLLTSASLSTVGIFTGSGIIIFCLFCLGYYQEQRRHYVWLEGFKNVLLAVTAVWVLPFASQVYALLWLLLASTLLLRGMQQRQAQCAGTTQPE</sequence>
<feature type="transmembrane region" description="Helical" evidence="7">
    <location>
        <begin position="302"/>
        <end position="320"/>
    </location>
</feature>
<keyword evidence="2 7" id="KW-0812">Transmembrane</keyword>
<dbReference type="PANTHER" id="PTHR21624">
    <property type="entry name" value="STEROL DESATURASE-RELATED PROTEIN"/>
    <property type="match status" value="1"/>
</dbReference>
<keyword evidence="10" id="KW-1185">Reference proteome</keyword>
<dbReference type="Pfam" id="PF04116">
    <property type="entry name" value="FA_hydroxylase"/>
    <property type="match status" value="1"/>
</dbReference>
<evidence type="ECO:0000256" key="2">
    <source>
        <dbReference type="ARBA" id="ARBA00022692"/>
    </source>
</evidence>
<dbReference type="RefSeq" id="WP_305977379.1">
    <property type="nucleotide sequence ID" value="NZ_JAPJDZ010000115.1"/>
</dbReference>
<organism evidence="9 10">
    <name type="scientific">Rheinheimera baltica</name>
    <dbReference type="NCBI Taxonomy" id="67576"/>
    <lineage>
        <taxon>Bacteria</taxon>
        <taxon>Pseudomonadati</taxon>
        <taxon>Pseudomonadota</taxon>
        <taxon>Gammaproteobacteria</taxon>
        <taxon>Chromatiales</taxon>
        <taxon>Chromatiaceae</taxon>
        <taxon>Rheinheimera</taxon>
    </lineage>
</organism>
<keyword evidence="6 7" id="KW-0472">Membrane</keyword>
<keyword evidence="3 7" id="KW-1133">Transmembrane helix</keyword>
<proteinExistence type="predicted"/>
<evidence type="ECO:0000313" key="10">
    <source>
        <dbReference type="Proteomes" id="UP001231109"/>
    </source>
</evidence>
<evidence type="ECO:0000256" key="6">
    <source>
        <dbReference type="ARBA" id="ARBA00023136"/>
    </source>
</evidence>